<evidence type="ECO:0000259" key="2">
    <source>
        <dbReference type="Pfam" id="PF00144"/>
    </source>
</evidence>
<dbReference type="Gene3D" id="3.40.710.10">
    <property type="entry name" value="DD-peptidase/beta-lactamase superfamily"/>
    <property type="match status" value="1"/>
</dbReference>
<evidence type="ECO:0000313" key="3">
    <source>
        <dbReference type="EMBL" id="MBB3931405.1"/>
    </source>
</evidence>
<keyword evidence="4" id="KW-1185">Reference proteome</keyword>
<dbReference type="SUPFAM" id="SSF56601">
    <property type="entry name" value="beta-lactamase/transpeptidase-like"/>
    <property type="match status" value="1"/>
</dbReference>
<dbReference type="InterPro" id="IPR001466">
    <property type="entry name" value="Beta-lactam-related"/>
</dbReference>
<keyword evidence="1" id="KW-0732">Signal</keyword>
<protein>
    <recommendedName>
        <fullName evidence="2">Beta-lactamase-related domain-containing protein</fullName>
    </recommendedName>
</protein>
<proteinExistence type="predicted"/>
<dbReference type="EMBL" id="JACIDS010000003">
    <property type="protein sequence ID" value="MBB3931405.1"/>
    <property type="molecule type" value="Genomic_DNA"/>
</dbReference>
<dbReference type="Pfam" id="PF00144">
    <property type="entry name" value="Beta-lactamase"/>
    <property type="match status" value="1"/>
</dbReference>
<reference evidence="3 4" key="1">
    <citation type="submission" date="2020-08" db="EMBL/GenBank/DDBJ databases">
        <title>Genomic Encyclopedia of Type Strains, Phase IV (KMG-IV): sequencing the most valuable type-strain genomes for metagenomic binning, comparative biology and taxonomic classification.</title>
        <authorList>
            <person name="Goeker M."/>
        </authorList>
    </citation>
    <scope>NUCLEOTIDE SEQUENCE [LARGE SCALE GENOMIC DNA]</scope>
    <source>
        <strain evidence="3 4">DSM 25966</strain>
    </source>
</reference>
<name>A0A840ASF9_9HYPH</name>
<gene>
    <name evidence="3" type="ORF">GGR25_002455</name>
</gene>
<feature type="chain" id="PRO_5032683095" description="Beta-lactamase-related domain-containing protein" evidence="1">
    <location>
        <begin position="34"/>
        <end position="461"/>
    </location>
</feature>
<feature type="domain" description="Beta-lactamase-related" evidence="2">
    <location>
        <begin position="155"/>
        <end position="434"/>
    </location>
</feature>
<dbReference type="PANTHER" id="PTHR43283:SF7">
    <property type="entry name" value="BETA-LACTAMASE-RELATED DOMAIN-CONTAINING PROTEIN"/>
    <property type="match status" value="1"/>
</dbReference>
<dbReference type="InterPro" id="IPR050789">
    <property type="entry name" value="Diverse_Enzym_Activities"/>
</dbReference>
<dbReference type="PANTHER" id="PTHR43283">
    <property type="entry name" value="BETA-LACTAMASE-RELATED"/>
    <property type="match status" value="1"/>
</dbReference>
<accession>A0A840ASF9</accession>
<dbReference type="RefSeq" id="WP_183399049.1">
    <property type="nucleotide sequence ID" value="NZ_JBHLWW010000003.1"/>
</dbReference>
<sequence>MDYSDERRSRVASTVKASLSALMIASAIGPAFAQSPATGDCLAGSDKVALAAGVRADSVKDAPECHLTWQEAGIMVGFPPPLDKQVTPDNLFRYPFVRWTLQNTSLFTRTVSMLSDRKTVRPIPEQRDGALLDTKLDIGGTDQSVGEYAGKSFTDALVVTKNGKLVAEWYGNGMSASKPHYISSVTKGVTGLLAELLIADGRLDDKRPVKSYVPELAGSPFGDATVRDVLDMKVNVGAGETSGAVDVADAALWSTMALNSRQSAYDTLAAVKADGPNDGNFHYASMTTEVAGWVITRAAGETYQKLASDLLWSKLGLQDDIVEPVDPTGKVYASTGLTISARDLAKLGVMIADHGKVDGKQVFAPEVIDRLYEYGDAHAWQNGNFKKIKVFHSYRSYWYQLAGDDHALMGLGVYGQGLYINPTTRVVMVRYSSLPVHSVLEYSDGWDKIRLWLDRTATAAP</sequence>
<dbReference type="Proteomes" id="UP000553963">
    <property type="component" value="Unassembled WGS sequence"/>
</dbReference>
<dbReference type="AlphaFoldDB" id="A0A840ASF9"/>
<dbReference type="InterPro" id="IPR012338">
    <property type="entry name" value="Beta-lactam/transpept-like"/>
</dbReference>
<evidence type="ECO:0000313" key="4">
    <source>
        <dbReference type="Proteomes" id="UP000553963"/>
    </source>
</evidence>
<evidence type="ECO:0000256" key="1">
    <source>
        <dbReference type="SAM" id="SignalP"/>
    </source>
</evidence>
<feature type="signal peptide" evidence="1">
    <location>
        <begin position="1"/>
        <end position="33"/>
    </location>
</feature>
<comment type="caution">
    <text evidence="3">The sequence shown here is derived from an EMBL/GenBank/DDBJ whole genome shotgun (WGS) entry which is preliminary data.</text>
</comment>
<organism evidence="3 4">
    <name type="scientific">Kaistia hirudinis</name>
    <dbReference type="NCBI Taxonomy" id="1293440"/>
    <lineage>
        <taxon>Bacteria</taxon>
        <taxon>Pseudomonadati</taxon>
        <taxon>Pseudomonadota</taxon>
        <taxon>Alphaproteobacteria</taxon>
        <taxon>Hyphomicrobiales</taxon>
        <taxon>Kaistiaceae</taxon>
        <taxon>Kaistia</taxon>
    </lineage>
</organism>